<proteinExistence type="predicted"/>
<evidence type="ECO:0000259" key="2">
    <source>
        <dbReference type="Pfam" id="PF02839"/>
    </source>
</evidence>
<evidence type="ECO:0000313" key="4">
    <source>
        <dbReference type="Proteomes" id="UP000190774"/>
    </source>
</evidence>
<dbReference type="CDD" id="cd12214">
    <property type="entry name" value="ChiA1_BD"/>
    <property type="match status" value="1"/>
</dbReference>
<dbReference type="Gene3D" id="2.10.10.90">
    <property type="match status" value="1"/>
</dbReference>
<sequence>MINQIQANFNGGEVTPLMDARVDSAKYSSGCRILQNFIVRPYGGVFRRPGTEFCGFAKSNTQNTRLISFRRSTEVNLALEMGDRYIRFWRDVAGVGKPLVASGAVMFARTLWVTGQSYSVGTIRHYNNVSYQCTQAHTATTNNRPGDGTDGTSIFWSDYWQVHYLEAGTLLSEGGNTYYCRERHSPGSSFAGDSAYWYQLSLGVAPNNQIIYEVPTPWTQAEIFDLQVCQINDVLILTHPNHHPLRLTRHEELRWVLEPVPFDFAPTLDVNESSVNVQVQYDVDEWVTGIAYAKGTRVIGDNGVLYTCYKGGVNSTTTNKPSLENTASIAIWNRGSSGEAIPKWAAGKSYPAGAKVRYGKGIFQSRKSHTSTAAVQGRYGLVGGNEPVRGQTWTSFWTRSEADTDLSGIDFKLVATGDVFTEEDVGNIWRVDVGTSGLYAKLATTATAVSEEMFFQGDFLLTTNWAQGYAMIGTIFVEESLDGVTWQKIRSFVTSDNHDGNISWTGETPAAGAWYRINVEFTSGGAGATVRLEPATSVLALPFKIESNVYNSGVLNKREVKGSIIMPSNSLPPPNAIGVSTSIFYKPAFSAQDGYPRAVGFHDSRLWFAGTRSYPARMWASQVEDYYNFMPGSLDTSGMDLTLAAVQSNDIQWLCSFNRALVVGTSGEEWTVDSGTEDLALTPTSLRARPRTQYGSCGIQPIRAAETLIWCQRDRRKFREFAFRFEIDGYSAPEMTLLAEHISGTGIQQLAYQSSPDPTLWAVRQDGALVGFSYDREQQITAWHRHVTGDVSMPDQFLSVATLHGDYADQIWFVVRRNGQQLIERFNPEQMKWVFGAPRSTLSLPASSSGVSVDQLLDSFMDSQITVTGVSYGGGRSYSIPHLKNRQVVTPGLRTASAMTVPSDGTLQVQNTSAYPTKTLWGLSYSSVLTPTRLDVPLQEGTSLLKLFRLTRMQLKLFRYCGYGLKLFEKPYPADIAGVQDISLAQFERYPAYHSLLTTEGYTGSTDVLSTTFEWTRHPQMTLLIRDAGFVGILGAVLNFDMGGG</sequence>
<reference evidence="4" key="1">
    <citation type="submission" date="2017-02" db="EMBL/GenBank/DDBJ databases">
        <authorList>
            <person name="Varghese N."/>
            <person name="Submissions S."/>
        </authorList>
    </citation>
    <scope>NUCLEOTIDE SEQUENCE [LARGE SCALE GENOMIC DNA]</scope>
    <source>
        <strain evidence="4">ATCC 700200</strain>
    </source>
</reference>
<organism evidence="3 4">
    <name type="scientific">Prosthecobacter debontii</name>
    <dbReference type="NCBI Taxonomy" id="48467"/>
    <lineage>
        <taxon>Bacteria</taxon>
        <taxon>Pseudomonadati</taxon>
        <taxon>Verrucomicrobiota</taxon>
        <taxon>Verrucomicrobiia</taxon>
        <taxon>Verrucomicrobiales</taxon>
        <taxon>Verrucomicrobiaceae</taxon>
        <taxon>Prosthecobacter</taxon>
    </lineage>
</organism>
<evidence type="ECO:0000256" key="1">
    <source>
        <dbReference type="ARBA" id="ARBA00022801"/>
    </source>
</evidence>
<protein>
    <recommendedName>
        <fullName evidence="2">Chitin-binding type-3 domain-containing protein</fullName>
    </recommendedName>
</protein>
<dbReference type="OrthoDB" id="5438497at2"/>
<dbReference type="SUPFAM" id="SSF51055">
    <property type="entry name" value="Carbohydrate binding domain"/>
    <property type="match status" value="1"/>
</dbReference>
<feature type="domain" description="Chitin-binding type-3" evidence="2">
    <location>
        <begin position="112"/>
        <end position="142"/>
    </location>
</feature>
<dbReference type="GO" id="GO:0005975">
    <property type="term" value="P:carbohydrate metabolic process"/>
    <property type="evidence" value="ECO:0007669"/>
    <property type="project" value="InterPro"/>
</dbReference>
<dbReference type="AlphaFoldDB" id="A0A1T4XZQ3"/>
<keyword evidence="1" id="KW-0378">Hydrolase</keyword>
<dbReference type="RefSeq" id="WP_078813462.1">
    <property type="nucleotide sequence ID" value="NZ_FUYE01000006.1"/>
</dbReference>
<dbReference type="GO" id="GO:0005576">
    <property type="term" value="C:extracellular region"/>
    <property type="evidence" value="ECO:0007669"/>
    <property type="project" value="InterPro"/>
</dbReference>
<accession>A0A1T4XZQ3</accession>
<dbReference type="Pfam" id="PF02839">
    <property type="entry name" value="CBM_5_12"/>
    <property type="match status" value="1"/>
</dbReference>
<dbReference type="EMBL" id="FUYE01000006">
    <property type="protein sequence ID" value="SKA95054.1"/>
    <property type="molecule type" value="Genomic_DNA"/>
</dbReference>
<gene>
    <name evidence="3" type="ORF">SAMN02745166_02257</name>
</gene>
<evidence type="ECO:0000313" key="3">
    <source>
        <dbReference type="EMBL" id="SKA95054.1"/>
    </source>
</evidence>
<keyword evidence="4" id="KW-1185">Reference proteome</keyword>
<name>A0A1T4XZQ3_9BACT</name>
<dbReference type="GO" id="GO:0030246">
    <property type="term" value="F:carbohydrate binding"/>
    <property type="evidence" value="ECO:0007669"/>
    <property type="project" value="InterPro"/>
</dbReference>
<dbReference type="InterPro" id="IPR003610">
    <property type="entry name" value="CBM5/12"/>
</dbReference>
<dbReference type="Gene3D" id="2.10.10.20">
    <property type="entry name" value="Carbohydrate-binding module superfamily 5/12"/>
    <property type="match status" value="1"/>
</dbReference>
<dbReference type="Proteomes" id="UP000190774">
    <property type="component" value="Unassembled WGS sequence"/>
</dbReference>
<dbReference type="InterPro" id="IPR036573">
    <property type="entry name" value="CBM_sf_5/12"/>
</dbReference>
<dbReference type="STRING" id="48467.SAMN02745166_02257"/>
<dbReference type="GO" id="GO:0004553">
    <property type="term" value="F:hydrolase activity, hydrolyzing O-glycosyl compounds"/>
    <property type="evidence" value="ECO:0007669"/>
    <property type="project" value="InterPro"/>
</dbReference>